<name>A0A7W9U1P0_9BURK</name>
<keyword evidence="1" id="KW-1133">Transmembrane helix</keyword>
<keyword evidence="1" id="KW-0472">Membrane</keyword>
<reference evidence="2 3" key="1">
    <citation type="submission" date="2020-08" db="EMBL/GenBank/DDBJ databases">
        <title>Above-ground endophytic microbial communities from plants in different locations in the United States.</title>
        <authorList>
            <person name="Frank C."/>
        </authorList>
    </citation>
    <scope>NUCLEOTIDE SEQUENCE [LARGE SCALE GENOMIC DNA]</scope>
    <source>
        <strain evidence="2 3">WP4_2_2</strain>
    </source>
</reference>
<dbReference type="Proteomes" id="UP000571554">
    <property type="component" value="Unassembled WGS sequence"/>
</dbReference>
<proteinExistence type="predicted"/>
<protein>
    <recommendedName>
        <fullName evidence="4">DNA-binding protein</fullName>
    </recommendedName>
</protein>
<dbReference type="AlphaFoldDB" id="A0A7W9U1P0"/>
<dbReference type="EMBL" id="JACHBW010000017">
    <property type="protein sequence ID" value="MBB6105421.1"/>
    <property type="molecule type" value="Genomic_DNA"/>
</dbReference>
<evidence type="ECO:0008006" key="4">
    <source>
        <dbReference type="Google" id="ProtNLM"/>
    </source>
</evidence>
<evidence type="ECO:0000313" key="3">
    <source>
        <dbReference type="Proteomes" id="UP000571554"/>
    </source>
</evidence>
<evidence type="ECO:0000256" key="1">
    <source>
        <dbReference type="SAM" id="Phobius"/>
    </source>
</evidence>
<keyword evidence="1" id="KW-0812">Transmembrane</keyword>
<sequence>MNEVAKSASSPPVLPPVPMMSREAFAAAIGLPVGVIVGFCNKGYLPTVSVGKYSLINVALLQQRCLEQGFSL</sequence>
<feature type="transmembrane region" description="Helical" evidence="1">
    <location>
        <begin position="24"/>
        <end position="45"/>
    </location>
</feature>
<keyword evidence="3" id="KW-1185">Reference proteome</keyword>
<evidence type="ECO:0000313" key="2">
    <source>
        <dbReference type="EMBL" id="MBB6105421.1"/>
    </source>
</evidence>
<accession>A0A7W9U1P0</accession>
<dbReference type="RefSeq" id="WP_183728778.1">
    <property type="nucleotide sequence ID" value="NZ_JACHBW010000017.1"/>
</dbReference>
<organism evidence="2 3">
    <name type="scientific">Paraburkholderia bannensis</name>
    <dbReference type="NCBI Taxonomy" id="765414"/>
    <lineage>
        <taxon>Bacteria</taxon>
        <taxon>Pseudomonadati</taxon>
        <taxon>Pseudomonadota</taxon>
        <taxon>Betaproteobacteria</taxon>
        <taxon>Burkholderiales</taxon>
        <taxon>Burkholderiaceae</taxon>
        <taxon>Paraburkholderia</taxon>
    </lineage>
</organism>
<gene>
    <name evidence="2" type="ORF">F4827_005288</name>
</gene>
<comment type="caution">
    <text evidence="2">The sequence shown here is derived from an EMBL/GenBank/DDBJ whole genome shotgun (WGS) entry which is preliminary data.</text>
</comment>